<dbReference type="RefSeq" id="WP_016392242.1">
    <property type="nucleotide sequence ID" value="NZ_BSOM01000028.1"/>
</dbReference>
<sequence>MSTLTKREQIEQSIDGIFKLLHEIRREPGSYAQNEQVLHALKSQGYLCALEMDFWIRDEQVKIQPISLNTLKKKLAGNGPDRDFTYLDKLRTHAQAAIAKFSEEPPEPKKRSRSAIESQIEDLKASVSSLHAVNMVLVQALEVNRRDLITIADTVNTGLRQKRINDAINRIIKILGMNPAPFDDTSVLSMEKHLKLVPNDKTNR</sequence>
<reference evidence="1 2" key="1">
    <citation type="submission" date="2018-07" db="EMBL/GenBank/DDBJ databases">
        <title>Complete genome sequence of a Pseudomonas plecoglossicida strain pathogenic to the marine fish, Larimichthys crocea.</title>
        <authorList>
            <person name="Tao Z."/>
        </authorList>
    </citation>
    <scope>NUCLEOTIDE SEQUENCE [LARGE SCALE GENOMIC DNA]</scope>
    <source>
        <strain evidence="1 2">XSDHY-P</strain>
    </source>
</reference>
<dbReference type="EMBL" id="CP031146">
    <property type="protein sequence ID" value="AXM95733.1"/>
    <property type="molecule type" value="Genomic_DNA"/>
</dbReference>
<gene>
    <name evidence="1" type="ORF">DVB73_07965</name>
</gene>
<accession>A0AAD0QVD9</accession>
<dbReference type="Proteomes" id="UP000256503">
    <property type="component" value="Chromosome"/>
</dbReference>
<proteinExistence type="predicted"/>
<dbReference type="AlphaFoldDB" id="A0AAD0QVD9"/>
<protein>
    <submittedName>
        <fullName evidence="1">Uncharacterized protein</fullName>
    </submittedName>
</protein>
<name>A0AAD0QVD9_PSEDL</name>
<organism evidence="1 2">
    <name type="scientific">Pseudomonas plecoglossicida</name>
    <dbReference type="NCBI Taxonomy" id="70775"/>
    <lineage>
        <taxon>Bacteria</taxon>
        <taxon>Pseudomonadati</taxon>
        <taxon>Pseudomonadota</taxon>
        <taxon>Gammaproteobacteria</taxon>
        <taxon>Pseudomonadales</taxon>
        <taxon>Pseudomonadaceae</taxon>
        <taxon>Pseudomonas</taxon>
    </lineage>
</organism>
<evidence type="ECO:0000313" key="2">
    <source>
        <dbReference type="Proteomes" id="UP000256503"/>
    </source>
</evidence>
<evidence type="ECO:0000313" key="1">
    <source>
        <dbReference type="EMBL" id="AXM95733.1"/>
    </source>
</evidence>
<dbReference type="GeneID" id="49613350"/>